<name>A0A218VQY8_PUNGR</name>
<keyword evidence="1" id="KW-0488">Methylation</keyword>
<proteinExistence type="inferred from homology"/>
<reference evidence="8" key="2">
    <citation type="submission" date="2017-06" db="EMBL/GenBank/DDBJ databases">
        <title>The pomegranate genome and the genomics of punicalagin biosynthesis.</title>
        <authorList>
            <person name="Xu C."/>
        </authorList>
    </citation>
    <scope>NUCLEOTIDE SEQUENCE [LARGE SCALE GENOMIC DNA]</scope>
    <source>
        <tissue evidence="8">Fresh leaf</tissue>
    </source>
</reference>
<feature type="region of interest" description="Disordered" evidence="6">
    <location>
        <begin position="149"/>
        <end position="288"/>
    </location>
</feature>
<feature type="compositionally biased region" description="Polar residues" evidence="6">
    <location>
        <begin position="340"/>
        <end position="351"/>
    </location>
</feature>
<evidence type="ECO:0000259" key="7">
    <source>
        <dbReference type="PROSITE" id="PS50846"/>
    </source>
</evidence>
<dbReference type="InterPro" id="IPR036163">
    <property type="entry name" value="HMA_dom_sf"/>
</dbReference>
<organism evidence="8 9">
    <name type="scientific">Punica granatum</name>
    <name type="common">Pomegranate</name>
    <dbReference type="NCBI Taxonomy" id="22663"/>
    <lineage>
        <taxon>Eukaryota</taxon>
        <taxon>Viridiplantae</taxon>
        <taxon>Streptophyta</taxon>
        <taxon>Embryophyta</taxon>
        <taxon>Tracheophyta</taxon>
        <taxon>Spermatophyta</taxon>
        <taxon>Magnoliopsida</taxon>
        <taxon>eudicotyledons</taxon>
        <taxon>Gunneridae</taxon>
        <taxon>Pentapetalae</taxon>
        <taxon>rosids</taxon>
        <taxon>malvids</taxon>
        <taxon>Myrtales</taxon>
        <taxon>Lythraceae</taxon>
        <taxon>Punica</taxon>
    </lineage>
</organism>
<evidence type="ECO:0000256" key="4">
    <source>
        <dbReference type="ARBA" id="ARBA00023289"/>
    </source>
</evidence>
<evidence type="ECO:0000256" key="1">
    <source>
        <dbReference type="ARBA" id="ARBA00022481"/>
    </source>
</evidence>
<dbReference type="GeneID" id="116189994"/>
<dbReference type="InterPro" id="IPR006121">
    <property type="entry name" value="HMA_dom"/>
</dbReference>
<reference evidence="9" key="1">
    <citation type="journal article" date="2017" name="Plant J.">
        <title>The pomegranate (Punica granatum L.) genome and the genomics of punicalagin biosynthesis.</title>
        <authorList>
            <person name="Qin G."/>
            <person name="Xu C."/>
            <person name="Ming R."/>
            <person name="Tang H."/>
            <person name="Guyot R."/>
            <person name="Kramer E.M."/>
            <person name="Hu Y."/>
            <person name="Yi X."/>
            <person name="Qi Y."/>
            <person name="Xu X."/>
            <person name="Gao Z."/>
            <person name="Pan H."/>
            <person name="Jian J."/>
            <person name="Tian Y."/>
            <person name="Yue Z."/>
            <person name="Xu Y."/>
        </authorList>
    </citation>
    <scope>NUCLEOTIDE SEQUENCE [LARGE SCALE GENOMIC DNA]</scope>
    <source>
        <strain evidence="9">cv. Dabenzi</strain>
    </source>
</reference>
<keyword evidence="3" id="KW-0449">Lipoprotein</keyword>
<evidence type="ECO:0000256" key="6">
    <source>
        <dbReference type="SAM" id="MobiDB-lite"/>
    </source>
</evidence>
<keyword evidence="10" id="KW-1185">Reference proteome</keyword>
<feature type="compositionally biased region" description="Acidic residues" evidence="6">
    <location>
        <begin position="170"/>
        <end position="198"/>
    </location>
</feature>
<reference evidence="11" key="3">
    <citation type="submission" date="2025-04" db="UniProtKB">
        <authorList>
            <consortium name="RefSeq"/>
        </authorList>
    </citation>
    <scope>IDENTIFICATION</scope>
    <source>
        <tissue evidence="11">Leaf</tissue>
    </source>
</reference>
<feature type="compositionally biased region" description="Basic and acidic residues" evidence="6">
    <location>
        <begin position="149"/>
        <end position="169"/>
    </location>
</feature>
<accession>A0A218VQY8</accession>
<feature type="compositionally biased region" description="Gly residues" evidence="6">
    <location>
        <begin position="263"/>
        <end position="274"/>
    </location>
</feature>
<evidence type="ECO:0000256" key="3">
    <source>
        <dbReference type="ARBA" id="ARBA00023288"/>
    </source>
</evidence>
<dbReference type="PANTHER" id="PTHR45868">
    <property type="entry name" value="HEAVY METAL-ASSOCIATED ISOPRENYLATED PLANT PROTEIN 33-RELATED"/>
    <property type="match status" value="1"/>
</dbReference>
<evidence type="ECO:0000256" key="2">
    <source>
        <dbReference type="ARBA" id="ARBA00022723"/>
    </source>
</evidence>
<dbReference type="RefSeq" id="XP_031375522.1">
    <property type="nucleotide sequence ID" value="XM_031519662.1"/>
</dbReference>
<dbReference type="FunFam" id="3.30.70.100:FF:000008">
    <property type="entry name" value="Copper transport protein ATOX1"/>
    <property type="match status" value="1"/>
</dbReference>
<dbReference type="GO" id="GO:0046872">
    <property type="term" value="F:metal ion binding"/>
    <property type="evidence" value="ECO:0007669"/>
    <property type="project" value="UniProtKB-KW"/>
</dbReference>
<dbReference type="PROSITE" id="PS50846">
    <property type="entry name" value="HMA_2"/>
    <property type="match status" value="1"/>
</dbReference>
<evidence type="ECO:0000313" key="8">
    <source>
        <dbReference type="EMBL" id="OWM62947.1"/>
    </source>
</evidence>
<feature type="compositionally biased region" description="Gly residues" evidence="6">
    <location>
        <begin position="361"/>
        <end position="372"/>
    </location>
</feature>
<evidence type="ECO:0000313" key="9">
    <source>
        <dbReference type="Proteomes" id="UP000197138"/>
    </source>
</evidence>
<evidence type="ECO:0000256" key="5">
    <source>
        <dbReference type="ARBA" id="ARBA00024045"/>
    </source>
</evidence>
<dbReference type="Pfam" id="PF00403">
    <property type="entry name" value="HMA"/>
    <property type="match status" value="1"/>
</dbReference>
<dbReference type="Proteomes" id="UP000515151">
    <property type="component" value="Unplaced"/>
</dbReference>
<dbReference type="CDD" id="cd00371">
    <property type="entry name" value="HMA"/>
    <property type="match status" value="1"/>
</dbReference>
<dbReference type="Gene3D" id="3.30.70.100">
    <property type="match status" value="1"/>
</dbReference>
<feature type="region of interest" description="Disordered" evidence="6">
    <location>
        <begin position="301"/>
        <end position="372"/>
    </location>
</feature>
<gene>
    <name evidence="11" type="primary">LOC116189994</name>
    <name evidence="8" type="ORF">CDL15_Pgr020241</name>
</gene>
<feature type="compositionally biased region" description="Gly residues" evidence="6">
    <location>
        <begin position="309"/>
        <end position="326"/>
    </location>
</feature>
<evidence type="ECO:0000313" key="10">
    <source>
        <dbReference type="Proteomes" id="UP000515151"/>
    </source>
</evidence>
<comment type="similarity">
    <text evidence="5">Belongs to the HIPP family.</text>
</comment>
<dbReference type="OrthoDB" id="1110082at2759"/>
<dbReference type="Proteomes" id="UP000197138">
    <property type="component" value="Unassembled WGS sequence"/>
</dbReference>
<dbReference type="AlphaFoldDB" id="A0A218VQY8"/>
<dbReference type="PANTHER" id="PTHR45868:SF83">
    <property type="entry name" value="HEAVY METAL-ASSOCIATED ISOPRENYLATED PLANT PROTEIN 33"/>
    <property type="match status" value="1"/>
</dbReference>
<keyword evidence="2" id="KW-0479">Metal-binding</keyword>
<protein>
    <submittedName>
        <fullName evidence="11">Heavy metal-associated isoprenylated plant protein 34-like</fullName>
    </submittedName>
</protein>
<sequence>MSKQDVVKAQSCVLRVNIHCDGCKKKVKKLLQKIEGVYTVAIDSEQGKVTVTGIADPNRLIEKLEKSGKHAELWGPSKGLGNQNNFGFNNQFKNVQFDNGKFGKLDNKGQNNGGNKGGHQLQLQQLQQLQLQQQQLQLQQQQQLMKGLKDTKMAQNKEQKTVKFSLPKEDEFDGSGDDFDDEFGDDDEFLGDEFDDEFDHGHHQKPSKQSAVGGGHGQKGNKGKGNEKMGAGGAKKGSFLNNIPFLMKGLGMKSKGKHSNGGKKNGSGGGGGKNKGSQDDFDGGKNGGVLANFGKNGNFGEVAGKKKGGNGNGNGGGGGGNNNGHGGAKKGGGKNHDGAQANNKAQVSFNGMDNHHANGYQKGGGGGGGGAGGGFMSQMGPMGQMGSYPMGQMGGMPAVQGLPAMNGGYYQNPYQQQYMGMMMNQHQQHHGHGNEMYQPMMYARPPYPGGYVPPMPPPASDPYVHMFSDESTDSCTVM</sequence>
<dbReference type="SUPFAM" id="SSF55008">
    <property type="entry name" value="HMA, heavy metal-associated domain"/>
    <property type="match status" value="1"/>
</dbReference>
<feature type="domain" description="HMA" evidence="7">
    <location>
        <begin position="9"/>
        <end position="72"/>
    </location>
</feature>
<keyword evidence="4" id="KW-0636">Prenylation</keyword>
<evidence type="ECO:0000313" key="11">
    <source>
        <dbReference type="RefSeq" id="XP_031375522.1"/>
    </source>
</evidence>
<dbReference type="EMBL" id="MTKT01006319">
    <property type="protein sequence ID" value="OWM62947.1"/>
    <property type="molecule type" value="Genomic_DNA"/>
</dbReference>